<dbReference type="Proteomes" id="UP000481861">
    <property type="component" value="Unassembled WGS sequence"/>
</dbReference>
<reference evidence="2 3" key="1">
    <citation type="submission" date="2020-01" db="EMBL/GenBank/DDBJ databases">
        <authorList>
            <consortium name="DOE Joint Genome Institute"/>
            <person name="Haridas S."/>
            <person name="Albert R."/>
            <person name="Binder M."/>
            <person name="Bloem J."/>
            <person name="Labutti K."/>
            <person name="Salamov A."/>
            <person name="Andreopoulos B."/>
            <person name="Baker S.E."/>
            <person name="Barry K."/>
            <person name="Bills G."/>
            <person name="Bluhm B.H."/>
            <person name="Cannon C."/>
            <person name="Castanera R."/>
            <person name="Culley D.E."/>
            <person name="Daum C."/>
            <person name="Ezra D."/>
            <person name="Gonzalez J.B."/>
            <person name="Henrissat B."/>
            <person name="Kuo A."/>
            <person name="Liang C."/>
            <person name="Lipzen A."/>
            <person name="Lutzoni F."/>
            <person name="Magnuson J."/>
            <person name="Mondo S."/>
            <person name="Nolan M."/>
            <person name="Ohm R."/>
            <person name="Pangilinan J."/>
            <person name="Park H.-J.H."/>
            <person name="Ramirez L."/>
            <person name="Alfaro M."/>
            <person name="Sun H."/>
            <person name="Tritt A."/>
            <person name="Yoshinaga Y."/>
            <person name="Zwiers L.-H.L."/>
            <person name="Turgeon B.G."/>
            <person name="Goodwin S.B."/>
            <person name="Spatafora J.W."/>
            <person name="Crous P.W."/>
            <person name="Grigoriev I.V."/>
        </authorList>
    </citation>
    <scope>NUCLEOTIDE SEQUENCE [LARGE SCALE GENOMIC DNA]</scope>
    <source>
        <strain evidence="2 3">CBS 611.86</strain>
    </source>
</reference>
<keyword evidence="3" id="KW-1185">Reference proteome</keyword>
<comment type="caution">
    <text evidence="2">The sequence shown here is derived from an EMBL/GenBank/DDBJ whole genome shotgun (WGS) entry which is preliminary data.</text>
</comment>
<feature type="region of interest" description="Disordered" evidence="1">
    <location>
        <begin position="109"/>
        <end position="150"/>
    </location>
</feature>
<evidence type="ECO:0000313" key="3">
    <source>
        <dbReference type="Proteomes" id="UP000481861"/>
    </source>
</evidence>
<evidence type="ECO:0000256" key="1">
    <source>
        <dbReference type="SAM" id="MobiDB-lite"/>
    </source>
</evidence>
<organism evidence="2 3">
    <name type="scientific">Massariosphaeria phaeospora</name>
    <dbReference type="NCBI Taxonomy" id="100035"/>
    <lineage>
        <taxon>Eukaryota</taxon>
        <taxon>Fungi</taxon>
        <taxon>Dikarya</taxon>
        <taxon>Ascomycota</taxon>
        <taxon>Pezizomycotina</taxon>
        <taxon>Dothideomycetes</taxon>
        <taxon>Pleosporomycetidae</taxon>
        <taxon>Pleosporales</taxon>
        <taxon>Pleosporales incertae sedis</taxon>
        <taxon>Massariosphaeria</taxon>
    </lineage>
</organism>
<dbReference type="EMBL" id="JAADJZ010000001">
    <property type="protein sequence ID" value="KAF2878456.1"/>
    <property type="molecule type" value="Genomic_DNA"/>
</dbReference>
<proteinExistence type="predicted"/>
<accession>A0A7C8MHI2</accession>
<evidence type="ECO:0000313" key="2">
    <source>
        <dbReference type="EMBL" id="KAF2878456.1"/>
    </source>
</evidence>
<dbReference type="AlphaFoldDB" id="A0A7C8MHI2"/>
<protein>
    <submittedName>
        <fullName evidence="2">Uncharacterized protein</fullName>
    </submittedName>
</protein>
<name>A0A7C8MHI2_9PLEO</name>
<gene>
    <name evidence="2" type="ORF">BDV95DRAFT_22471</name>
</gene>
<sequence>MAPRFNYRSPRSPISQCLDETTARLDAATLRKTTSSGRSAAVTRFASRCLRRPAPQQKQIVPLPTAACRVATSRLQLPGTAPNAKRHMCCWILWLGSRVGAGGEMGEKRLRTPRLGGPAGWFARPTASRSRPAGAPCELQPSTRPWLRES</sequence>